<reference evidence="2 3" key="1">
    <citation type="journal article" date="2022" name="bioRxiv">
        <title>Genomics of Preaxostyla Flagellates Illuminates Evolutionary Transitions and the Path Towards Mitochondrial Loss.</title>
        <authorList>
            <person name="Novak L.V.F."/>
            <person name="Treitli S.C."/>
            <person name="Pyrih J."/>
            <person name="Halakuc P."/>
            <person name="Pipaliya S.V."/>
            <person name="Vacek V."/>
            <person name="Brzon O."/>
            <person name="Soukal P."/>
            <person name="Eme L."/>
            <person name="Dacks J.B."/>
            <person name="Karnkowska A."/>
            <person name="Elias M."/>
            <person name="Hampl V."/>
        </authorList>
    </citation>
    <scope>NUCLEOTIDE SEQUENCE [LARGE SCALE GENOMIC DNA]</scope>
    <source>
        <strain evidence="2">NAU3</strain>
        <tissue evidence="2">Gut</tissue>
    </source>
</reference>
<comment type="caution">
    <text evidence="2">The sequence shown here is derived from an EMBL/GenBank/DDBJ whole genome shotgun (WGS) entry which is preliminary data.</text>
</comment>
<feature type="region of interest" description="Disordered" evidence="1">
    <location>
        <begin position="388"/>
        <end position="413"/>
    </location>
</feature>
<evidence type="ECO:0000313" key="3">
    <source>
        <dbReference type="Proteomes" id="UP001281761"/>
    </source>
</evidence>
<sequence>MTAIDRTINTYTTSPSHDCDAFLNWDEEKLGSESEMGVVFQSLVANMRMKPSPDNSLEAKAVKLLEIVSTRTQSSADAFLRNLGRITDESLTNFVQSIGVLISSPNQVIITAAIEMVASLIIWYSPTVRLALLHADLIPQIVNTLNELSLPFTEVSGIHTYLMITINCSIRLATPFGLAQVEMKYYNKQQTVPATVLKQVVIPSEKYIWYLCMNRFSIIDGEQLKHFMELLTQLLEISTYHLRTMDFVLQMPVFLPIPGCLTFFETENSIWAFLDNMNHVQCFWIDTRGLVRQMWKTVSRMLRMEGIEDVIDEKLQNDENEYFGREIVDRSIIWNNLLARWSPQSPSPSTPLSHYSFVKGNASTDGDDSEGSEDVVAESMAVLDPSSVTTHTLPLPSASPSPPTPSHSPLPRPSPHSAWCVLVAVPSKQTPLRIRSSSSRLILSPFQICPQIVARRSSSPAPNDALVA</sequence>
<evidence type="ECO:0000256" key="1">
    <source>
        <dbReference type="SAM" id="MobiDB-lite"/>
    </source>
</evidence>
<accession>A0ABQ9Y1H3</accession>
<protein>
    <submittedName>
        <fullName evidence="2">Uncharacterized protein</fullName>
    </submittedName>
</protein>
<organism evidence="2 3">
    <name type="scientific">Blattamonas nauphoetae</name>
    <dbReference type="NCBI Taxonomy" id="2049346"/>
    <lineage>
        <taxon>Eukaryota</taxon>
        <taxon>Metamonada</taxon>
        <taxon>Preaxostyla</taxon>
        <taxon>Oxymonadida</taxon>
        <taxon>Blattamonas</taxon>
    </lineage>
</organism>
<evidence type="ECO:0000313" key="2">
    <source>
        <dbReference type="EMBL" id="KAK2957597.1"/>
    </source>
</evidence>
<proteinExistence type="predicted"/>
<feature type="compositionally biased region" description="Acidic residues" evidence="1">
    <location>
        <begin position="365"/>
        <end position="375"/>
    </location>
</feature>
<gene>
    <name evidence="2" type="ORF">BLNAU_7496</name>
</gene>
<dbReference type="EMBL" id="JARBJD010000045">
    <property type="protein sequence ID" value="KAK2957597.1"/>
    <property type="molecule type" value="Genomic_DNA"/>
</dbReference>
<feature type="region of interest" description="Disordered" evidence="1">
    <location>
        <begin position="344"/>
        <end position="375"/>
    </location>
</feature>
<dbReference type="Proteomes" id="UP001281761">
    <property type="component" value="Unassembled WGS sequence"/>
</dbReference>
<name>A0ABQ9Y1H3_9EUKA</name>
<keyword evidence="3" id="KW-1185">Reference proteome</keyword>
<feature type="compositionally biased region" description="Pro residues" evidence="1">
    <location>
        <begin position="397"/>
        <end position="413"/>
    </location>
</feature>